<evidence type="ECO:0000313" key="1">
    <source>
        <dbReference type="EMBL" id="TMX01600.1"/>
    </source>
</evidence>
<organism evidence="1">
    <name type="scientific">Solanum chilense</name>
    <name type="common">Tomato</name>
    <name type="synonym">Lycopersicon chilense</name>
    <dbReference type="NCBI Taxonomy" id="4083"/>
    <lineage>
        <taxon>Eukaryota</taxon>
        <taxon>Viridiplantae</taxon>
        <taxon>Streptophyta</taxon>
        <taxon>Embryophyta</taxon>
        <taxon>Tracheophyta</taxon>
        <taxon>Spermatophyta</taxon>
        <taxon>Magnoliopsida</taxon>
        <taxon>eudicotyledons</taxon>
        <taxon>Gunneridae</taxon>
        <taxon>Pentapetalae</taxon>
        <taxon>asterids</taxon>
        <taxon>lamiids</taxon>
        <taxon>Solanales</taxon>
        <taxon>Solanaceae</taxon>
        <taxon>Solanoideae</taxon>
        <taxon>Solaneae</taxon>
        <taxon>Solanum</taxon>
        <taxon>Solanum subgen. Lycopersicon</taxon>
    </lineage>
</organism>
<sequence>MNTRRMPARRLEEERVNEENLSQVEKFEQVPQHGKGIQVAQGAQLPPQGDHVSNEERCNEVPVAPLELTNQDIREAFIFIERVVPTKDSFSMVPRVMEITMTSRLRDFVKMNHPIFLVSKVCEDPHEFLDGMHKVLNSIGVTSREKAELASY</sequence>
<evidence type="ECO:0008006" key="2">
    <source>
        <dbReference type="Google" id="ProtNLM"/>
    </source>
</evidence>
<proteinExistence type="predicted"/>
<gene>
    <name evidence="1" type="ORF">EJD97_024172</name>
</gene>
<accession>A0A6N2C9K7</accession>
<reference evidence="1" key="1">
    <citation type="submission" date="2019-05" db="EMBL/GenBank/DDBJ databases">
        <title>The de novo reference genome and transcriptome assemblies of the wild tomato species Solanum chilense.</title>
        <authorList>
            <person name="Stam R."/>
            <person name="Nosenko T."/>
            <person name="Hoerger A.C."/>
            <person name="Stephan W."/>
            <person name="Seidel M.A."/>
            <person name="Kuhn J.M.M."/>
            <person name="Haberer G."/>
            <person name="Tellier A."/>
        </authorList>
    </citation>
    <scope>NUCLEOTIDE SEQUENCE</scope>
    <source>
        <tissue evidence="1">Mature leaves</tissue>
    </source>
</reference>
<protein>
    <recommendedName>
        <fullName evidence="2">Gag-pol polyprotein</fullName>
    </recommendedName>
</protein>
<name>A0A6N2C9K7_SOLCI</name>
<dbReference type="EMBL" id="RXGB01000819">
    <property type="protein sequence ID" value="TMX01600.1"/>
    <property type="molecule type" value="Genomic_DNA"/>
</dbReference>
<dbReference type="AlphaFoldDB" id="A0A6N2C9K7"/>
<comment type="caution">
    <text evidence="1">The sequence shown here is derived from an EMBL/GenBank/DDBJ whole genome shotgun (WGS) entry which is preliminary data.</text>
</comment>